<name>A0A7J9HNG8_9ROSI</name>
<dbReference type="InterPro" id="IPR002156">
    <property type="entry name" value="RNaseH_domain"/>
</dbReference>
<organism evidence="2 3">
    <name type="scientific">Gossypium harknessii</name>
    <dbReference type="NCBI Taxonomy" id="34285"/>
    <lineage>
        <taxon>Eukaryota</taxon>
        <taxon>Viridiplantae</taxon>
        <taxon>Streptophyta</taxon>
        <taxon>Embryophyta</taxon>
        <taxon>Tracheophyta</taxon>
        <taxon>Spermatophyta</taxon>
        <taxon>Magnoliopsida</taxon>
        <taxon>eudicotyledons</taxon>
        <taxon>Gunneridae</taxon>
        <taxon>Pentapetalae</taxon>
        <taxon>rosids</taxon>
        <taxon>malvids</taxon>
        <taxon>Malvales</taxon>
        <taxon>Malvaceae</taxon>
        <taxon>Malvoideae</taxon>
        <taxon>Gossypium</taxon>
    </lineage>
</organism>
<evidence type="ECO:0000259" key="1">
    <source>
        <dbReference type="Pfam" id="PF13456"/>
    </source>
</evidence>
<dbReference type="GO" id="GO:0003676">
    <property type="term" value="F:nucleic acid binding"/>
    <property type="evidence" value="ECO:0007669"/>
    <property type="project" value="InterPro"/>
</dbReference>
<dbReference type="Gene3D" id="3.30.420.10">
    <property type="entry name" value="Ribonuclease H-like superfamily/Ribonuclease H"/>
    <property type="match status" value="1"/>
</dbReference>
<dbReference type="InterPro" id="IPR053151">
    <property type="entry name" value="RNase_H-like"/>
</dbReference>
<dbReference type="CDD" id="cd06222">
    <property type="entry name" value="RNase_H_like"/>
    <property type="match status" value="1"/>
</dbReference>
<evidence type="ECO:0000313" key="2">
    <source>
        <dbReference type="EMBL" id="MBA0811377.1"/>
    </source>
</evidence>
<dbReference type="OrthoDB" id="995500at2759"/>
<reference evidence="2 3" key="1">
    <citation type="journal article" date="2019" name="Genome Biol. Evol.">
        <title>Insights into the evolution of the New World diploid cottons (Gossypium, subgenus Houzingenia) based on genome sequencing.</title>
        <authorList>
            <person name="Grover C.E."/>
            <person name="Arick M.A. 2nd"/>
            <person name="Thrash A."/>
            <person name="Conover J.L."/>
            <person name="Sanders W.S."/>
            <person name="Peterson D.G."/>
            <person name="Frelichowski J.E."/>
            <person name="Scheffler J.A."/>
            <person name="Scheffler B.E."/>
            <person name="Wendel J.F."/>
        </authorList>
    </citation>
    <scope>NUCLEOTIDE SEQUENCE [LARGE SCALE GENOMIC DNA]</scope>
    <source>
        <strain evidence="2">0</strain>
        <tissue evidence="2">Leaf</tissue>
    </source>
</reference>
<evidence type="ECO:0000313" key="3">
    <source>
        <dbReference type="Proteomes" id="UP000593560"/>
    </source>
</evidence>
<keyword evidence="3" id="KW-1185">Reference proteome</keyword>
<dbReference type="InterPro" id="IPR044730">
    <property type="entry name" value="RNase_H-like_dom_plant"/>
</dbReference>
<dbReference type="AlphaFoldDB" id="A0A7J9HNG8"/>
<feature type="domain" description="RNase H type-1" evidence="1">
    <location>
        <begin position="147"/>
        <end position="262"/>
    </location>
</feature>
<dbReference type="Proteomes" id="UP000593560">
    <property type="component" value="Unassembled WGS sequence"/>
</dbReference>
<dbReference type="EMBL" id="JABFAD010000010">
    <property type="protein sequence ID" value="MBA0811377.1"/>
    <property type="molecule type" value="Genomic_DNA"/>
</dbReference>
<dbReference type="GO" id="GO:0004523">
    <property type="term" value="F:RNA-DNA hybrid ribonuclease activity"/>
    <property type="evidence" value="ECO:0007669"/>
    <property type="project" value="InterPro"/>
</dbReference>
<dbReference type="Pfam" id="PF13456">
    <property type="entry name" value="RVT_3"/>
    <property type="match status" value="1"/>
</dbReference>
<dbReference type="InterPro" id="IPR036397">
    <property type="entry name" value="RNaseH_sf"/>
</dbReference>
<comment type="caution">
    <text evidence="2">The sequence shown here is derived from an EMBL/GenBank/DDBJ whole genome shotgun (WGS) entry which is preliminary data.</text>
</comment>
<dbReference type="InterPro" id="IPR012337">
    <property type="entry name" value="RNaseH-like_sf"/>
</dbReference>
<gene>
    <name evidence="2" type="ORF">Gohar_003280</name>
</gene>
<dbReference type="PANTHER" id="PTHR47723:SF19">
    <property type="entry name" value="POLYNUCLEOTIDYL TRANSFERASE, RIBONUCLEASE H-LIKE SUPERFAMILY PROTEIN"/>
    <property type="match status" value="1"/>
</dbReference>
<dbReference type="SUPFAM" id="SSF53098">
    <property type="entry name" value="Ribonuclease H-like"/>
    <property type="match status" value="1"/>
</dbReference>
<dbReference type="PANTHER" id="PTHR47723">
    <property type="entry name" value="OS05G0353850 PROTEIN"/>
    <property type="match status" value="1"/>
</dbReference>
<accession>A0A7J9HNG8</accession>
<proteinExistence type="predicted"/>
<sequence length="289" mass="33790">MVTLEANWNIDFFRIWVLETITRRTVSIPPPHPVDALNRISWAPNFRGNFSVKNAYWSLKEDHWNPKDPMWKSPWNFKESTLNVLRDCLAAREVWRQVIPSRFDSRFFTSNISDWLISNLQSHKLLDSLEMRLSKSLPRGRNNFEEAVNLSTGYAFTGGVIRNHQGNWIMGFNHSLGMYSVFYAKLWGILDGLTLLQDRDFNKIFIHTNSLEVVHALQRSVSANSNSALVRRIQQRLRDFEHWVVRHISRGANIIADQIAKMVVVDMEANIFFSFHQKKIELNPYLINC</sequence>
<protein>
    <recommendedName>
        <fullName evidence="1">RNase H type-1 domain-containing protein</fullName>
    </recommendedName>
</protein>